<dbReference type="PANTHER" id="PTHR47272:SF1">
    <property type="entry name" value="PIGGYBAC TRANSPOSABLE ELEMENT-DERIVED PROTEIN 3-LIKE"/>
    <property type="match status" value="1"/>
</dbReference>
<organism evidence="2 3">
    <name type="scientific">Euphydryas editha</name>
    <name type="common">Edith's checkerspot</name>
    <dbReference type="NCBI Taxonomy" id="104508"/>
    <lineage>
        <taxon>Eukaryota</taxon>
        <taxon>Metazoa</taxon>
        <taxon>Ecdysozoa</taxon>
        <taxon>Arthropoda</taxon>
        <taxon>Hexapoda</taxon>
        <taxon>Insecta</taxon>
        <taxon>Pterygota</taxon>
        <taxon>Neoptera</taxon>
        <taxon>Endopterygota</taxon>
        <taxon>Lepidoptera</taxon>
        <taxon>Glossata</taxon>
        <taxon>Ditrysia</taxon>
        <taxon>Papilionoidea</taxon>
        <taxon>Nymphalidae</taxon>
        <taxon>Nymphalinae</taxon>
        <taxon>Euphydryas</taxon>
    </lineage>
</organism>
<name>A0AAU9TTZ6_EUPED</name>
<dbReference type="EMBL" id="CAKOGL010000008">
    <property type="protein sequence ID" value="CAH2089682.1"/>
    <property type="molecule type" value="Genomic_DNA"/>
</dbReference>
<comment type="caution">
    <text evidence="2">The sequence shown here is derived from an EMBL/GenBank/DDBJ whole genome shotgun (WGS) entry which is preliminary data.</text>
</comment>
<dbReference type="Pfam" id="PF13843">
    <property type="entry name" value="DDE_Tnp_1_7"/>
    <property type="match status" value="1"/>
</dbReference>
<feature type="domain" description="PiggyBac transposable element-derived protein" evidence="1">
    <location>
        <begin position="3"/>
        <end position="55"/>
    </location>
</feature>
<proteinExistence type="predicted"/>
<protein>
    <recommendedName>
        <fullName evidence="1">PiggyBac transposable element-derived protein domain-containing protein</fullName>
    </recommendedName>
</protein>
<gene>
    <name evidence="2" type="ORF">EEDITHA_LOCUS5713</name>
</gene>
<evidence type="ECO:0000313" key="2">
    <source>
        <dbReference type="EMBL" id="CAH2089682.1"/>
    </source>
</evidence>
<sequence length="172" mass="20467">MPVTCPNLIKKYNTYMGGVDLADMLIALYRTPFRGHRWHLPIFSQMLDICINNSWLLYRRDRKARMDTKKQKALKIFRIEIFESLRKFERTDMSDISRPAMKSTKTIQKPAAERPPDVVRYDQFAHYPTVITSRGRCMYCAKGLTKFFCQKCKLRLCLLPERNCFIQYHTKK</sequence>
<keyword evidence="3" id="KW-1185">Reference proteome</keyword>
<dbReference type="InterPro" id="IPR029526">
    <property type="entry name" value="PGBD"/>
</dbReference>
<evidence type="ECO:0000259" key="1">
    <source>
        <dbReference type="Pfam" id="PF13843"/>
    </source>
</evidence>
<reference evidence="2" key="1">
    <citation type="submission" date="2022-03" db="EMBL/GenBank/DDBJ databases">
        <authorList>
            <person name="Tunstrom K."/>
        </authorList>
    </citation>
    <scope>NUCLEOTIDE SEQUENCE</scope>
</reference>
<dbReference type="AlphaFoldDB" id="A0AAU9TTZ6"/>
<dbReference type="Proteomes" id="UP001153954">
    <property type="component" value="Unassembled WGS sequence"/>
</dbReference>
<accession>A0AAU9TTZ6</accession>
<dbReference type="PANTHER" id="PTHR47272">
    <property type="entry name" value="DDE_TNP_1_7 DOMAIN-CONTAINING PROTEIN"/>
    <property type="match status" value="1"/>
</dbReference>
<evidence type="ECO:0000313" key="3">
    <source>
        <dbReference type="Proteomes" id="UP001153954"/>
    </source>
</evidence>